<dbReference type="PANTHER" id="PTHR10272">
    <property type="entry name" value="PLATELET-ACTIVATING FACTOR ACETYLHYDROLASE"/>
    <property type="match status" value="1"/>
</dbReference>
<keyword evidence="3" id="KW-0443">Lipid metabolism</keyword>
<keyword evidence="2" id="KW-0442">Lipid degradation</keyword>
<reference evidence="4 5" key="1">
    <citation type="journal article" date="2018" name="Syst. Appl. Microbiol.">
        <title>Abditibacterium utsteinense sp. nov., the first cultivated member of candidate phylum FBP, isolated from ice-free Antarctic soil samples.</title>
        <authorList>
            <person name="Tahon G."/>
            <person name="Tytgat B."/>
            <person name="Lebbe L."/>
            <person name="Carlier A."/>
            <person name="Willems A."/>
        </authorList>
    </citation>
    <scope>NUCLEOTIDE SEQUENCE [LARGE SCALE GENOMIC DNA]</scope>
    <source>
        <strain evidence="4 5">LMG 29911</strain>
    </source>
</reference>
<evidence type="ECO:0000256" key="1">
    <source>
        <dbReference type="ARBA" id="ARBA00022801"/>
    </source>
</evidence>
<evidence type="ECO:0000313" key="4">
    <source>
        <dbReference type="EMBL" id="PQV64726.1"/>
    </source>
</evidence>
<dbReference type="PANTHER" id="PTHR10272:SF0">
    <property type="entry name" value="PLATELET-ACTIVATING FACTOR ACETYLHYDROLASE"/>
    <property type="match status" value="1"/>
</dbReference>
<evidence type="ECO:0000256" key="2">
    <source>
        <dbReference type="ARBA" id="ARBA00022963"/>
    </source>
</evidence>
<dbReference type="GO" id="GO:0016042">
    <property type="term" value="P:lipid catabolic process"/>
    <property type="evidence" value="ECO:0007669"/>
    <property type="project" value="UniProtKB-KW"/>
</dbReference>
<accession>A0A2S8SVB2</accession>
<dbReference type="Proteomes" id="UP000237684">
    <property type="component" value="Unassembled WGS sequence"/>
</dbReference>
<dbReference type="GO" id="GO:0003847">
    <property type="term" value="F:1-alkyl-2-acetylglycerophosphocholine esterase activity"/>
    <property type="evidence" value="ECO:0007669"/>
    <property type="project" value="TreeGrafter"/>
</dbReference>
<comment type="caution">
    <text evidence="4">The sequence shown here is derived from an EMBL/GenBank/DDBJ whole genome shotgun (WGS) entry which is preliminary data.</text>
</comment>
<dbReference type="AlphaFoldDB" id="A0A2S8SVB2"/>
<dbReference type="RefSeq" id="WP_157947558.1">
    <property type="nucleotide sequence ID" value="NZ_NIGF01000004.1"/>
</dbReference>
<proteinExistence type="predicted"/>
<evidence type="ECO:0000313" key="5">
    <source>
        <dbReference type="Proteomes" id="UP000237684"/>
    </source>
</evidence>
<gene>
    <name evidence="4" type="ORF">B1R32_104225</name>
</gene>
<evidence type="ECO:0000256" key="3">
    <source>
        <dbReference type="ARBA" id="ARBA00023098"/>
    </source>
</evidence>
<dbReference type="EMBL" id="NIGF01000004">
    <property type="protein sequence ID" value="PQV64726.1"/>
    <property type="molecule type" value="Genomic_DNA"/>
</dbReference>
<dbReference type="OrthoDB" id="192696at2"/>
<keyword evidence="5" id="KW-1185">Reference proteome</keyword>
<dbReference type="Gene3D" id="3.40.50.1820">
    <property type="entry name" value="alpha/beta hydrolase"/>
    <property type="match status" value="1"/>
</dbReference>
<keyword evidence="1" id="KW-0378">Hydrolase</keyword>
<organism evidence="4 5">
    <name type="scientific">Abditibacterium utsteinense</name>
    <dbReference type="NCBI Taxonomy" id="1960156"/>
    <lineage>
        <taxon>Bacteria</taxon>
        <taxon>Pseudomonadati</taxon>
        <taxon>Abditibacteriota</taxon>
        <taxon>Abditibacteriia</taxon>
        <taxon>Abditibacteriales</taxon>
        <taxon>Abditibacteriaceae</taxon>
        <taxon>Abditibacterium</taxon>
    </lineage>
</organism>
<sequence>MLGLYEWAVTVRVLYNLAKFYPELTRATAPLQTIPEELQLLAARGNWEIRVENQTHCRLTYPIEAKNGPAILFSGGGGDDGAGYETLVQHWASHGFTVLQPVHFDSYTHHHAATGSVFWGHQKTTWDVWGLVLGEKRLWRARCQDIKRLLDEIGDFKGRIDISRIGIGGYSYGAHVALLMGGAEMRTRQGRFAWTENRAKAIVNLSGEAGTLRQPKGVLQSLRVPTLFVTGDGDKSVWGRDVDAKLDAFRRAPHHLKELLDIRGATHFAFAGRLWEEAKHPADKAAQAAIFGTVLGATTKFWLKNL</sequence>
<name>A0A2S8SVB2_9BACT</name>
<dbReference type="SUPFAM" id="SSF53474">
    <property type="entry name" value="alpha/beta-Hydrolases"/>
    <property type="match status" value="1"/>
</dbReference>
<dbReference type="InterPro" id="IPR029058">
    <property type="entry name" value="AB_hydrolase_fold"/>
</dbReference>
<dbReference type="InParanoid" id="A0A2S8SVB2"/>
<protein>
    <submittedName>
        <fullName evidence="4">Acetyl xylan esterase (AXE1)</fullName>
    </submittedName>
</protein>